<evidence type="ECO:0000313" key="1">
    <source>
        <dbReference type="EMBL" id="KAL0633148.1"/>
    </source>
</evidence>
<reference evidence="1 2" key="1">
    <citation type="submission" date="2024-02" db="EMBL/GenBank/DDBJ databases">
        <title>Discinaceae phylogenomics.</title>
        <authorList>
            <person name="Dirks A.C."/>
            <person name="James T.Y."/>
        </authorList>
    </citation>
    <scope>NUCLEOTIDE SEQUENCE [LARGE SCALE GENOMIC DNA]</scope>
    <source>
        <strain evidence="1 2">ACD0624</strain>
    </source>
</reference>
<organism evidence="1 2">
    <name type="scientific">Discina gigas</name>
    <dbReference type="NCBI Taxonomy" id="1032678"/>
    <lineage>
        <taxon>Eukaryota</taxon>
        <taxon>Fungi</taxon>
        <taxon>Dikarya</taxon>
        <taxon>Ascomycota</taxon>
        <taxon>Pezizomycotina</taxon>
        <taxon>Pezizomycetes</taxon>
        <taxon>Pezizales</taxon>
        <taxon>Discinaceae</taxon>
        <taxon>Discina</taxon>
    </lineage>
</organism>
<gene>
    <name evidence="1" type="ORF">Q9L58_007989</name>
</gene>
<protein>
    <submittedName>
        <fullName evidence="1">Uncharacterized protein</fullName>
    </submittedName>
</protein>
<name>A0ABR3GB11_9PEZI</name>
<proteinExistence type="predicted"/>
<sequence>MVTFNVSGQLFTLAEADILKYPYSKLADVSSYTLADDIASLNVPADSFAILIHYLSTSTFPSTTLPSTLVSTFKTLGIPYPASLSVDQHTASIGASGTLREWEARLPISPDTSSYERCEALRVIQAGLLTGSIGPPPTSPSAGITGELPAYSDISHTPGSVVSEYDLIPAIVGNLGPTGTSCVALIPSDERSLAAVERPSWDTGTGAAEEEEVLSFVTTPKEQKKVLRLPAGGGCTWDRISQSKFQSNIQRDVQQALYHRKSPRSRTSRIGADECCVQDIR</sequence>
<dbReference type="Proteomes" id="UP001447188">
    <property type="component" value="Unassembled WGS sequence"/>
</dbReference>
<evidence type="ECO:0000313" key="2">
    <source>
        <dbReference type="Proteomes" id="UP001447188"/>
    </source>
</evidence>
<dbReference type="EMBL" id="JBBBZM010000136">
    <property type="protein sequence ID" value="KAL0633148.1"/>
    <property type="molecule type" value="Genomic_DNA"/>
</dbReference>
<accession>A0ABR3GB11</accession>
<comment type="caution">
    <text evidence="1">The sequence shown here is derived from an EMBL/GenBank/DDBJ whole genome shotgun (WGS) entry which is preliminary data.</text>
</comment>
<keyword evidence="2" id="KW-1185">Reference proteome</keyword>